<gene>
    <name evidence="2" type="ORF">AYC66_01940</name>
    <name evidence="3" type="ORF">BAY09_07740</name>
</gene>
<keyword evidence="1" id="KW-0472">Membrane</keyword>
<evidence type="ECO:0000256" key="1">
    <source>
        <dbReference type="SAM" id="Phobius"/>
    </source>
</evidence>
<organism evidence="3">
    <name type="scientific">Elizabethkingia anophelis</name>
    <dbReference type="NCBI Taxonomy" id="1117645"/>
    <lineage>
        <taxon>Bacteria</taxon>
        <taxon>Pseudomonadati</taxon>
        <taxon>Bacteroidota</taxon>
        <taxon>Flavobacteriia</taxon>
        <taxon>Flavobacteriales</taxon>
        <taxon>Weeksellaceae</taxon>
        <taxon>Elizabethkingia</taxon>
    </lineage>
</organism>
<accession>A0A494J1M4</accession>
<dbReference type="RefSeq" id="WP_078720264.1">
    <property type="nucleotide sequence ID" value="NZ_BQKS01000010.1"/>
</dbReference>
<evidence type="ECO:0000313" key="2">
    <source>
        <dbReference type="EMBL" id="AQX49512.1"/>
    </source>
</evidence>
<keyword evidence="1" id="KW-1133">Transmembrane helix</keyword>
<evidence type="ECO:0000313" key="4">
    <source>
        <dbReference type="Proteomes" id="UP000189738"/>
    </source>
</evidence>
<reference evidence="2 4" key="1">
    <citation type="submission" date="2016-02" db="EMBL/GenBank/DDBJ databases">
        <authorList>
            <person name="Nicholson A.C."/>
            <person name="Humrighouse B.W."/>
            <person name="Loparev V."/>
            <person name="Emery B."/>
            <person name="Graziano J."/>
            <person name="McQuiston J.R."/>
        </authorList>
    </citation>
    <scope>NUCLEOTIDE SEQUENCE [LARGE SCALE GENOMIC DNA]</scope>
    <source>
        <strain evidence="2 4">E6809</strain>
    </source>
</reference>
<feature type="transmembrane region" description="Helical" evidence="1">
    <location>
        <begin position="31"/>
        <end position="55"/>
    </location>
</feature>
<dbReference type="EMBL" id="CP014339">
    <property type="protein sequence ID" value="AQX49512.1"/>
    <property type="molecule type" value="Genomic_DNA"/>
</dbReference>
<reference evidence="3" key="2">
    <citation type="submission" date="2016-06" db="EMBL/GenBank/DDBJ databases">
        <authorList>
            <person name="Nicholson A.C."/>
        </authorList>
    </citation>
    <scope>NUCLEOTIDE SEQUENCE [LARGE SCALE GENOMIC DNA]</scope>
    <source>
        <strain evidence="3">E6809</strain>
    </source>
</reference>
<name>A0A494J1M4_9FLAO</name>
<proteinExistence type="predicted"/>
<dbReference type="AlphaFoldDB" id="A0A494J1M4"/>
<sequence length="59" mass="6205">MWTVIIILAIIAVIALLFLNSNEDGNQALGAYLLGNLLPALVKLAIMVGVIVLLVKACS</sequence>
<protein>
    <submittedName>
        <fullName evidence="3">Uncharacterized protein</fullName>
    </submittedName>
</protein>
<dbReference type="Proteomes" id="UP000189738">
    <property type="component" value="Chromosome"/>
</dbReference>
<dbReference type="EMBL" id="MAHS01000015">
    <property type="protein sequence ID" value="OPB47275.1"/>
    <property type="molecule type" value="Genomic_DNA"/>
</dbReference>
<evidence type="ECO:0000313" key="3">
    <source>
        <dbReference type="EMBL" id="OPB47275.1"/>
    </source>
</evidence>
<keyword evidence="1" id="KW-0812">Transmembrane</keyword>